<dbReference type="GO" id="GO:0004812">
    <property type="term" value="F:aminoacyl-tRNA ligase activity"/>
    <property type="evidence" value="ECO:0007669"/>
    <property type="project" value="InterPro"/>
</dbReference>
<evidence type="ECO:0000256" key="1">
    <source>
        <dbReference type="ARBA" id="ARBA00022598"/>
    </source>
</evidence>
<dbReference type="AlphaFoldDB" id="T1AHU7"/>
<dbReference type="GO" id="GO:0005737">
    <property type="term" value="C:cytoplasm"/>
    <property type="evidence" value="ECO:0007669"/>
    <property type="project" value="InterPro"/>
</dbReference>
<comment type="caution">
    <text evidence="7">The sequence shown here is derived from an EMBL/GenBank/DDBJ whole genome shotgun (WGS) entry which is preliminary data.</text>
</comment>
<dbReference type="SUPFAM" id="SSF55261">
    <property type="entry name" value="GAD domain-like"/>
    <property type="match status" value="1"/>
</dbReference>
<proteinExistence type="predicted"/>
<evidence type="ECO:0000256" key="2">
    <source>
        <dbReference type="ARBA" id="ARBA00022741"/>
    </source>
</evidence>
<dbReference type="InterPro" id="IPR029351">
    <property type="entry name" value="GAD_dom"/>
</dbReference>
<feature type="domain" description="Aspartyl/Glutamyl-tRNA(Gln) amidotransferase subunit B/E catalytic" evidence="5">
    <location>
        <begin position="6"/>
        <end position="64"/>
    </location>
</feature>
<dbReference type="Gene3D" id="3.30.1360.30">
    <property type="entry name" value="GAD-like domain"/>
    <property type="match status" value="1"/>
</dbReference>
<evidence type="ECO:0000259" key="5">
    <source>
        <dbReference type="Pfam" id="PF02934"/>
    </source>
</evidence>
<dbReference type="SUPFAM" id="SSF55931">
    <property type="entry name" value="Glutamine synthetase/guanido kinase"/>
    <property type="match status" value="1"/>
</dbReference>
<evidence type="ECO:0000313" key="7">
    <source>
        <dbReference type="EMBL" id="EQD60071.1"/>
    </source>
</evidence>
<feature type="domain" description="GAD" evidence="6">
    <location>
        <begin position="82"/>
        <end position="173"/>
    </location>
</feature>
<keyword evidence="1" id="KW-0436">Ligase</keyword>
<dbReference type="GO" id="GO:0006412">
    <property type="term" value="P:translation"/>
    <property type="evidence" value="ECO:0007669"/>
    <property type="project" value="UniProtKB-KW"/>
</dbReference>
<reference evidence="7" key="2">
    <citation type="journal article" date="2014" name="ISME J.">
        <title>Microbial stratification in low pH oxic and suboxic macroscopic growths along an acid mine drainage.</title>
        <authorList>
            <person name="Mendez-Garcia C."/>
            <person name="Mesa V."/>
            <person name="Sprenger R.R."/>
            <person name="Richter M."/>
            <person name="Diez M.S."/>
            <person name="Solano J."/>
            <person name="Bargiela R."/>
            <person name="Golyshina O.V."/>
            <person name="Manteca A."/>
            <person name="Ramos J.L."/>
            <person name="Gallego J.R."/>
            <person name="Llorente I."/>
            <person name="Martins Dos Santos V.A."/>
            <person name="Jensen O.N."/>
            <person name="Pelaez A.I."/>
            <person name="Sanchez J."/>
            <person name="Ferrer M."/>
        </authorList>
    </citation>
    <scope>NUCLEOTIDE SEQUENCE</scope>
</reference>
<keyword evidence="7" id="KW-0808">Transferase</keyword>
<dbReference type="InterPro" id="IPR004115">
    <property type="entry name" value="GAD-like_sf"/>
</dbReference>
<dbReference type="GO" id="GO:0005524">
    <property type="term" value="F:ATP binding"/>
    <property type="evidence" value="ECO:0007669"/>
    <property type="project" value="UniProtKB-KW"/>
</dbReference>
<feature type="non-terminal residue" evidence="7">
    <location>
        <position position="199"/>
    </location>
</feature>
<dbReference type="Pfam" id="PF02938">
    <property type="entry name" value="GAD"/>
    <property type="match status" value="1"/>
</dbReference>
<feature type="non-terminal residue" evidence="7">
    <location>
        <position position="1"/>
    </location>
</feature>
<accession>T1AHU7</accession>
<evidence type="ECO:0000256" key="3">
    <source>
        <dbReference type="ARBA" id="ARBA00022840"/>
    </source>
</evidence>
<sequence>VQRGIGSIRQDVNVSISGGSRIEIKGLQELSDMDKFIENEVIRQQKLLEISKLLDSRNAGVDSEKTDLTDVFSSTESKMISASITASGSVIGFKLRHFKGVIGMEVNPGRRLGTEISDYAKMAGVKGIIHSDEDMSKYKISASELDAIRDKLGMDKEDAFIIVTGKKEVASKAIGLAIERAKLAISTIPPETRAVDNRE</sequence>
<evidence type="ECO:0000259" key="6">
    <source>
        <dbReference type="Pfam" id="PF02938"/>
    </source>
</evidence>
<dbReference type="EMBL" id="AUZY01005083">
    <property type="protein sequence ID" value="EQD60071.1"/>
    <property type="molecule type" value="Genomic_DNA"/>
</dbReference>
<dbReference type="InterPro" id="IPR006075">
    <property type="entry name" value="Asn/Gln-tRNA_Trfase_suB/E_cat"/>
</dbReference>
<keyword evidence="4" id="KW-0648">Protein biosynthesis</keyword>
<name>T1AHU7_9ZZZZ</name>
<reference evidence="7" key="1">
    <citation type="submission" date="2013-08" db="EMBL/GenBank/DDBJ databases">
        <authorList>
            <person name="Mendez C."/>
            <person name="Richter M."/>
            <person name="Ferrer M."/>
            <person name="Sanchez J."/>
        </authorList>
    </citation>
    <scope>NUCLEOTIDE SEQUENCE</scope>
</reference>
<dbReference type="GO" id="GO:0016740">
    <property type="term" value="F:transferase activity"/>
    <property type="evidence" value="ECO:0007669"/>
    <property type="project" value="UniProtKB-KW"/>
</dbReference>
<protein>
    <submittedName>
        <fullName evidence="7">Aspartyl-tRNA(Asn) amidotransferase, B subunit</fullName>
    </submittedName>
</protein>
<evidence type="ECO:0000256" key="4">
    <source>
        <dbReference type="ARBA" id="ARBA00022917"/>
    </source>
</evidence>
<keyword evidence="2" id="KW-0547">Nucleotide-binding</keyword>
<dbReference type="Pfam" id="PF02934">
    <property type="entry name" value="GatB_N"/>
    <property type="match status" value="1"/>
</dbReference>
<organism evidence="7">
    <name type="scientific">mine drainage metagenome</name>
    <dbReference type="NCBI Taxonomy" id="410659"/>
    <lineage>
        <taxon>unclassified sequences</taxon>
        <taxon>metagenomes</taxon>
        <taxon>ecological metagenomes</taxon>
    </lineage>
</organism>
<gene>
    <name evidence="7" type="ORF">B1B_07913</name>
</gene>
<keyword evidence="3" id="KW-0067">ATP-binding</keyword>
<dbReference type="InterPro" id="IPR014746">
    <property type="entry name" value="Gln_synth/guanido_kin_cat_dom"/>
</dbReference>